<dbReference type="EMBL" id="JACSOD020000482">
    <property type="protein sequence ID" value="MBM6499511.1"/>
    <property type="molecule type" value="Genomic_DNA"/>
</dbReference>
<evidence type="ECO:0000256" key="4">
    <source>
        <dbReference type="ARBA" id="ARBA00022679"/>
    </source>
</evidence>
<dbReference type="PRINTS" id="PR00344">
    <property type="entry name" value="BCTRLSENSOR"/>
</dbReference>
<reference evidence="8 9" key="1">
    <citation type="submission" date="2021-02" db="EMBL/GenBank/DDBJ databases">
        <authorList>
            <person name="Jung H.S."/>
            <person name="Chun B.H."/>
            <person name="Jeon C.O."/>
        </authorList>
    </citation>
    <scope>NUCLEOTIDE SEQUENCE [LARGE SCALE GENOMIC DNA]</scope>
    <source>
        <strain evidence="8 9">LMG 25203</strain>
    </source>
</reference>
<sequence length="575" mass="65969">MKTNFLKQLNFKNRKIINYTLIVLIITLQIIGLLVWYNETSNESKLLKRLEDNNLANQIGNQTSSLNSSILKSQNFFTTYLHSKKEEDLKNYFKAIVNIKSDLESLELNIDKNINFKNLIQNKKNTEKNSIKLRHTIDSIISNNSLSKNNELKSPYLFNPFLYNNILDSVKTKTFISVDSVAKKGLLGRLIGAISGKIEVQKEHSNTVITMKYKDKVKTGTIEEQLKRLFQTTNYYYQKEFEKLKTAFASLRENDIQLMQLNNELLTLSQNLIPEYNLTANKLKEQSHDELRQQFNTNKAIRSYSIAAIIILMFIISIILFGLSRLSFAYEKRLVLAQEKISQSLEFKSKIMGMISHEIRSPLNIISLFSKKIGQSIKDDNLKDNFKSIEFTTNSLLLLSNQILEYSKNEGQKLTLQNKKFNLEVEVKNILSTISSFVESKKNTLNIKIDLNSNEEVYGDVTKIHQLFYNIIGNANKFTENGIIEVLVTQKIISDFELECNVTIQDNGIGISRDELANVFNSFYQANNQNTRELGIGLGLNLCKEIVELFDGTIAIESQENEGTKVSFNIILTRN</sequence>
<dbReference type="PROSITE" id="PS50109">
    <property type="entry name" value="HIS_KIN"/>
    <property type="match status" value="1"/>
</dbReference>
<dbReference type="Pfam" id="PF00512">
    <property type="entry name" value="HisKA"/>
    <property type="match status" value="1"/>
</dbReference>
<dbReference type="InterPro" id="IPR036097">
    <property type="entry name" value="HisK_dim/P_sf"/>
</dbReference>
<feature type="transmembrane region" description="Helical" evidence="6">
    <location>
        <begin position="304"/>
        <end position="323"/>
    </location>
</feature>
<comment type="catalytic activity">
    <reaction evidence="1">
        <text>ATP + protein L-histidine = ADP + protein N-phospho-L-histidine.</text>
        <dbReference type="EC" id="2.7.13.3"/>
    </reaction>
</comment>
<keyword evidence="6" id="KW-0472">Membrane</keyword>
<dbReference type="InterPro" id="IPR036890">
    <property type="entry name" value="HATPase_C_sf"/>
</dbReference>
<gene>
    <name evidence="8" type="ORF">H9X54_009405</name>
</gene>
<dbReference type="PANTHER" id="PTHR43047:SF72">
    <property type="entry name" value="OSMOSENSING HISTIDINE PROTEIN KINASE SLN1"/>
    <property type="match status" value="1"/>
</dbReference>
<dbReference type="EC" id="2.7.13.3" evidence="2"/>
<evidence type="ECO:0000313" key="8">
    <source>
        <dbReference type="EMBL" id="MBM6499511.1"/>
    </source>
</evidence>
<dbReference type="SUPFAM" id="SSF47384">
    <property type="entry name" value="Homodimeric domain of signal transducing histidine kinase"/>
    <property type="match status" value="1"/>
</dbReference>
<protein>
    <recommendedName>
        <fullName evidence="2">histidine kinase</fullName>
        <ecNumber evidence="2">2.7.13.3</ecNumber>
    </recommendedName>
</protein>
<keyword evidence="5 8" id="KW-0418">Kinase</keyword>
<evidence type="ECO:0000256" key="5">
    <source>
        <dbReference type="ARBA" id="ARBA00022777"/>
    </source>
</evidence>
<evidence type="ECO:0000259" key="7">
    <source>
        <dbReference type="PROSITE" id="PS50109"/>
    </source>
</evidence>
<keyword evidence="9" id="KW-1185">Reference proteome</keyword>
<keyword evidence="4" id="KW-0808">Transferase</keyword>
<dbReference type="InterPro" id="IPR004358">
    <property type="entry name" value="Sig_transdc_His_kin-like_C"/>
</dbReference>
<dbReference type="InterPro" id="IPR003661">
    <property type="entry name" value="HisK_dim/P_dom"/>
</dbReference>
<evidence type="ECO:0000256" key="2">
    <source>
        <dbReference type="ARBA" id="ARBA00012438"/>
    </source>
</evidence>
<organism evidence="8 9">
    <name type="scientific">Flavobacterium macrobrachii</name>
    <dbReference type="NCBI Taxonomy" id="591204"/>
    <lineage>
        <taxon>Bacteria</taxon>
        <taxon>Pseudomonadati</taxon>
        <taxon>Bacteroidota</taxon>
        <taxon>Flavobacteriia</taxon>
        <taxon>Flavobacteriales</taxon>
        <taxon>Flavobacteriaceae</taxon>
        <taxon>Flavobacterium</taxon>
    </lineage>
</organism>
<evidence type="ECO:0000256" key="6">
    <source>
        <dbReference type="SAM" id="Phobius"/>
    </source>
</evidence>
<proteinExistence type="predicted"/>
<keyword evidence="6" id="KW-1133">Transmembrane helix</keyword>
<comment type="caution">
    <text evidence="8">The sequence shown here is derived from an EMBL/GenBank/DDBJ whole genome shotgun (WGS) entry which is preliminary data.</text>
</comment>
<dbReference type="InterPro" id="IPR003594">
    <property type="entry name" value="HATPase_dom"/>
</dbReference>
<evidence type="ECO:0000256" key="1">
    <source>
        <dbReference type="ARBA" id="ARBA00000085"/>
    </source>
</evidence>
<dbReference type="SUPFAM" id="SSF55874">
    <property type="entry name" value="ATPase domain of HSP90 chaperone/DNA topoisomerase II/histidine kinase"/>
    <property type="match status" value="1"/>
</dbReference>
<dbReference type="Gene3D" id="3.30.565.10">
    <property type="entry name" value="Histidine kinase-like ATPase, C-terminal domain"/>
    <property type="match status" value="1"/>
</dbReference>
<dbReference type="Gene3D" id="1.10.287.130">
    <property type="match status" value="1"/>
</dbReference>
<dbReference type="PANTHER" id="PTHR43047">
    <property type="entry name" value="TWO-COMPONENT HISTIDINE PROTEIN KINASE"/>
    <property type="match status" value="1"/>
</dbReference>
<evidence type="ECO:0000313" key="9">
    <source>
        <dbReference type="Proteomes" id="UP000759529"/>
    </source>
</evidence>
<feature type="domain" description="Histidine kinase" evidence="7">
    <location>
        <begin position="354"/>
        <end position="574"/>
    </location>
</feature>
<dbReference type="GO" id="GO:0016301">
    <property type="term" value="F:kinase activity"/>
    <property type="evidence" value="ECO:0007669"/>
    <property type="project" value="UniProtKB-KW"/>
</dbReference>
<feature type="transmembrane region" description="Helical" evidence="6">
    <location>
        <begin position="16"/>
        <end position="37"/>
    </location>
</feature>
<accession>A0ABS2CX78</accession>
<dbReference type="SMART" id="SM00388">
    <property type="entry name" value="HisKA"/>
    <property type="match status" value="1"/>
</dbReference>
<dbReference type="RefSeq" id="WP_187657438.1">
    <property type="nucleotide sequence ID" value="NZ_JACSOD020000482.1"/>
</dbReference>
<dbReference type="SMART" id="SM00387">
    <property type="entry name" value="HATPase_c"/>
    <property type="match status" value="1"/>
</dbReference>
<dbReference type="InterPro" id="IPR005467">
    <property type="entry name" value="His_kinase_dom"/>
</dbReference>
<keyword evidence="3" id="KW-0597">Phosphoprotein</keyword>
<keyword evidence="6" id="KW-0812">Transmembrane</keyword>
<dbReference type="Proteomes" id="UP000759529">
    <property type="component" value="Unassembled WGS sequence"/>
</dbReference>
<name>A0ABS2CX78_9FLAO</name>
<evidence type="ECO:0000256" key="3">
    <source>
        <dbReference type="ARBA" id="ARBA00022553"/>
    </source>
</evidence>
<dbReference type="Pfam" id="PF02518">
    <property type="entry name" value="HATPase_c"/>
    <property type="match status" value="1"/>
</dbReference>
<dbReference type="CDD" id="cd00082">
    <property type="entry name" value="HisKA"/>
    <property type="match status" value="1"/>
</dbReference>